<evidence type="ECO:0000313" key="1">
    <source>
        <dbReference type="EMBL" id="QSG03615.1"/>
    </source>
</evidence>
<dbReference type="KEGG" id="hara:AArcS_2419"/>
<protein>
    <submittedName>
        <fullName evidence="1">Uncharacterized protein</fullName>
    </submittedName>
</protein>
<proteinExistence type="predicted"/>
<reference evidence="1" key="1">
    <citation type="submission" date="2020-11" db="EMBL/GenBank/DDBJ databases">
        <title>Carbohydrate-dependent, anaerobic sulfur respiration: A novel catabolism in halophilic archaea.</title>
        <authorList>
            <person name="Sorokin D.Y."/>
            <person name="Messina E."/>
            <person name="Smedile F."/>
            <person name="La Cono V."/>
            <person name="Hallsworth J.E."/>
            <person name="Yakimov M.M."/>
        </authorList>
    </citation>
    <scope>NUCLEOTIDE SEQUENCE</scope>
    <source>
        <strain evidence="1">AArc-S</strain>
    </source>
</reference>
<dbReference type="AlphaFoldDB" id="A0A897MZ22"/>
<sequence>MLSARQWEGHGPRAGTARLNYLDEEVGIDDAEAALDEAAPAITEYAQGIPDRYVQ</sequence>
<dbReference type="GeneID" id="70685799"/>
<evidence type="ECO:0000313" key="2">
    <source>
        <dbReference type="Proteomes" id="UP000663586"/>
    </source>
</evidence>
<dbReference type="RefSeq" id="WP_238477664.1">
    <property type="nucleotide sequence ID" value="NZ_CP064786.1"/>
</dbReference>
<gene>
    <name evidence="1" type="ORF">AArcS_2419</name>
</gene>
<dbReference type="Proteomes" id="UP000663586">
    <property type="component" value="Chromosome"/>
</dbReference>
<name>A0A897MZ22_9EURY</name>
<keyword evidence="2" id="KW-1185">Reference proteome</keyword>
<organism evidence="1 2">
    <name type="scientific">Natranaeroarchaeum sulfidigenes</name>
    <dbReference type="NCBI Taxonomy" id="2784880"/>
    <lineage>
        <taxon>Archaea</taxon>
        <taxon>Methanobacteriati</taxon>
        <taxon>Methanobacteriota</taxon>
        <taxon>Stenosarchaea group</taxon>
        <taxon>Halobacteria</taxon>
        <taxon>Halobacteriales</taxon>
        <taxon>Natronoarchaeaceae</taxon>
        <taxon>Natranaeroarchaeum</taxon>
    </lineage>
</organism>
<dbReference type="EMBL" id="CP064786">
    <property type="protein sequence ID" value="QSG03615.1"/>
    <property type="molecule type" value="Genomic_DNA"/>
</dbReference>
<accession>A0A897MZ22</accession>